<evidence type="ECO:0000256" key="2">
    <source>
        <dbReference type="SAM" id="Phobius"/>
    </source>
</evidence>
<evidence type="ECO:0000256" key="1">
    <source>
        <dbReference type="SAM" id="MobiDB-lite"/>
    </source>
</evidence>
<protein>
    <submittedName>
        <fullName evidence="3">Uncharacterized protein</fullName>
    </submittedName>
</protein>
<feature type="transmembrane region" description="Helical" evidence="2">
    <location>
        <begin position="111"/>
        <end position="129"/>
    </location>
</feature>
<evidence type="ECO:0000313" key="4">
    <source>
        <dbReference type="Proteomes" id="UP001595956"/>
    </source>
</evidence>
<comment type="caution">
    <text evidence="3">The sequence shown here is derived from an EMBL/GenBank/DDBJ whole genome shotgun (WGS) entry which is preliminary data.</text>
</comment>
<proteinExistence type="predicted"/>
<dbReference type="RefSeq" id="WP_345170706.1">
    <property type="nucleotide sequence ID" value="NZ_BAABFQ010000001.1"/>
</dbReference>
<feature type="compositionally biased region" description="Pro residues" evidence="1">
    <location>
        <begin position="30"/>
        <end position="48"/>
    </location>
</feature>
<keyword evidence="2" id="KW-0472">Membrane</keyword>
<organism evidence="3 4">
    <name type="scientific">Nocardioides caricicola</name>
    <dbReference type="NCBI Taxonomy" id="634770"/>
    <lineage>
        <taxon>Bacteria</taxon>
        <taxon>Bacillati</taxon>
        <taxon>Actinomycetota</taxon>
        <taxon>Actinomycetes</taxon>
        <taxon>Propionibacteriales</taxon>
        <taxon>Nocardioidaceae</taxon>
        <taxon>Nocardioides</taxon>
    </lineage>
</organism>
<feature type="region of interest" description="Disordered" evidence="1">
    <location>
        <begin position="1"/>
        <end position="63"/>
    </location>
</feature>
<evidence type="ECO:0000313" key="3">
    <source>
        <dbReference type="EMBL" id="MFC5494733.1"/>
    </source>
</evidence>
<dbReference type="EMBL" id="JBHSMD010000005">
    <property type="protein sequence ID" value="MFC5494733.1"/>
    <property type="molecule type" value="Genomic_DNA"/>
</dbReference>
<feature type="transmembrane region" description="Helical" evidence="2">
    <location>
        <begin position="141"/>
        <end position="158"/>
    </location>
</feature>
<reference evidence="4" key="1">
    <citation type="journal article" date="2019" name="Int. J. Syst. Evol. Microbiol.">
        <title>The Global Catalogue of Microorganisms (GCM) 10K type strain sequencing project: providing services to taxonomists for standard genome sequencing and annotation.</title>
        <authorList>
            <consortium name="The Broad Institute Genomics Platform"/>
            <consortium name="The Broad Institute Genome Sequencing Center for Infectious Disease"/>
            <person name="Wu L."/>
            <person name="Ma J."/>
        </authorList>
    </citation>
    <scope>NUCLEOTIDE SEQUENCE [LARGE SCALE GENOMIC DNA]</scope>
    <source>
        <strain evidence="4">KACC 13778</strain>
    </source>
</reference>
<sequence length="193" mass="19945">MVDEDDTGRSGPSLELPKLRRRRPAAAAPAPEPTPEPAPAPSPAPSPALAPTQVEIEPRRRRPVRVPRPGGMLAVVVTGLVVGLGIVGLTWASLRGCEAVQGTSSCGGVGYPLLAVILVVMVVVGALLLRLAQVPEPGSTSFLAVGLTAVLALMFLVDSLLDDAMIVVLPLLCAGAFAAAHWVTRTFVEPPTD</sequence>
<gene>
    <name evidence="3" type="ORF">ACFPKY_16580</name>
</gene>
<keyword evidence="2" id="KW-0812">Transmembrane</keyword>
<dbReference type="Proteomes" id="UP001595956">
    <property type="component" value="Unassembled WGS sequence"/>
</dbReference>
<keyword evidence="2" id="KW-1133">Transmembrane helix</keyword>
<feature type="transmembrane region" description="Helical" evidence="2">
    <location>
        <begin position="70"/>
        <end position="91"/>
    </location>
</feature>
<name>A0ABW0N4K2_9ACTN</name>
<accession>A0ABW0N4K2</accession>
<feature type="transmembrane region" description="Helical" evidence="2">
    <location>
        <begin position="164"/>
        <end position="183"/>
    </location>
</feature>
<keyword evidence="4" id="KW-1185">Reference proteome</keyword>